<dbReference type="InterPro" id="IPR036259">
    <property type="entry name" value="MFS_trans_sf"/>
</dbReference>
<accession>A0A6A5TDF5</accession>
<dbReference type="EMBL" id="ML977027">
    <property type="protein sequence ID" value="KAF1950300.1"/>
    <property type="molecule type" value="Genomic_DNA"/>
</dbReference>
<keyword evidence="2 5" id="KW-0812">Transmembrane</keyword>
<dbReference type="InterPro" id="IPR005828">
    <property type="entry name" value="MFS_sugar_transport-like"/>
</dbReference>
<evidence type="ECO:0000256" key="4">
    <source>
        <dbReference type="ARBA" id="ARBA00023136"/>
    </source>
</evidence>
<dbReference type="Proteomes" id="UP000800035">
    <property type="component" value="Unassembled WGS sequence"/>
</dbReference>
<dbReference type="Pfam" id="PF00083">
    <property type="entry name" value="Sugar_tr"/>
    <property type="match status" value="1"/>
</dbReference>
<evidence type="ECO:0000256" key="2">
    <source>
        <dbReference type="ARBA" id="ARBA00022692"/>
    </source>
</evidence>
<protein>
    <recommendedName>
        <fullName evidence="8">Major facilitator superfamily (MFS) profile domain-containing protein</fullName>
    </recommendedName>
</protein>
<evidence type="ECO:0008006" key="8">
    <source>
        <dbReference type="Google" id="ProtNLM"/>
    </source>
</evidence>
<evidence type="ECO:0000256" key="5">
    <source>
        <dbReference type="SAM" id="Phobius"/>
    </source>
</evidence>
<comment type="subcellular location">
    <subcellularLocation>
        <location evidence="1">Membrane</location>
        <topology evidence="1">Multi-pass membrane protein</topology>
    </subcellularLocation>
</comment>
<dbReference type="GO" id="GO:0016020">
    <property type="term" value="C:membrane"/>
    <property type="evidence" value="ECO:0007669"/>
    <property type="project" value="UniProtKB-SubCell"/>
</dbReference>
<reference evidence="6" key="1">
    <citation type="journal article" date="2020" name="Stud. Mycol.">
        <title>101 Dothideomycetes genomes: a test case for predicting lifestyles and emergence of pathogens.</title>
        <authorList>
            <person name="Haridas S."/>
            <person name="Albert R."/>
            <person name="Binder M."/>
            <person name="Bloem J."/>
            <person name="Labutti K."/>
            <person name="Salamov A."/>
            <person name="Andreopoulos B."/>
            <person name="Baker S."/>
            <person name="Barry K."/>
            <person name="Bills G."/>
            <person name="Bluhm B."/>
            <person name="Cannon C."/>
            <person name="Castanera R."/>
            <person name="Culley D."/>
            <person name="Daum C."/>
            <person name="Ezra D."/>
            <person name="Gonzalez J."/>
            <person name="Henrissat B."/>
            <person name="Kuo A."/>
            <person name="Liang C."/>
            <person name="Lipzen A."/>
            <person name="Lutzoni F."/>
            <person name="Magnuson J."/>
            <person name="Mondo S."/>
            <person name="Nolan M."/>
            <person name="Ohm R."/>
            <person name="Pangilinan J."/>
            <person name="Park H.-J."/>
            <person name="Ramirez L."/>
            <person name="Alfaro M."/>
            <person name="Sun H."/>
            <person name="Tritt A."/>
            <person name="Yoshinaga Y."/>
            <person name="Zwiers L.-H."/>
            <person name="Turgeon B."/>
            <person name="Goodwin S."/>
            <person name="Spatafora J."/>
            <person name="Crous P."/>
            <person name="Grigoriev I."/>
        </authorList>
    </citation>
    <scope>NUCLEOTIDE SEQUENCE</scope>
    <source>
        <strain evidence="6">CBS 675.92</strain>
    </source>
</reference>
<name>A0A6A5TDF5_9PLEO</name>
<dbReference type="Gene3D" id="1.20.1250.20">
    <property type="entry name" value="MFS general substrate transporter like domains"/>
    <property type="match status" value="2"/>
</dbReference>
<feature type="transmembrane region" description="Helical" evidence="5">
    <location>
        <begin position="100"/>
        <end position="117"/>
    </location>
</feature>
<feature type="transmembrane region" description="Helical" evidence="5">
    <location>
        <begin position="78"/>
        <end position="94"/>
    </location>
</feature>
<gene>
    <name evidence="6" type="ORF">CC80DRAFT_554528</name>
</gene>
<keyword evidence="4 5" id="KW-0472">Membrane</keyword>
<evidence type="ECO:0000256" key="1">
    <source>
        <dbReference type="ARBA" id="ARBA00004141"/>
    </source>
</evidence>
<dbReference type="AlphaFoldDB" id="A0A6A5TDF5"/>
<evidence type="ECO:0000313" key="6">
    <source>
        <dbReference type="EMBL" id="KAF1950300.1"/>
    </source>
</evidence>
<dbReference type="GO" id="GO:0005351">
    <property type="term" value="F:carbohydrate:proton symporter activity"/>
    <property type="evidence" value="ECO:0007669"/>
    <property type="project" value="TreeGrafter"/>
</dbReference>
<organism evidence="6 7">
    <name type="scientific">Byssothecium circinans</name>
    <dbReference type="NCBI Taxonomy" id="147558"/>
    <lineage>
        <taxon>Eukaryota</taxon>
        <taxon>Fungi</taxon>
        <taxon>Dikarya</taxon>
        <taxon>Ascomycota</taxon>
        <taxon>Pezizomycotina</taxon>
        <taxon>Dothideomycetes</taxon>
        <taxon>Pleosporomycetidae</taxon>
        <taxon>Pleosporales</taxon>
        <taxon>Massarineae</taxon>
        <taxon>Massarinaceae</taxon>
        <taxon>Byssothecium</taxon>
    </lineage>
</organism>
<dbReference type="OrthoDB" id="6612291at2759"/>
<dbReference type="PANTHER" id="PTHR48022">
    <property type="entry name" value="PLASTIDIC GLUCOSE TRANSPORTER 4"/>
    <property type="match status" value="1"/>
</dbReference>
<sequence length="250" mass="27597">MAPNFFGIRSVSARQRGLHGLAAVRYDTGVMGSVLALNAFKKGFGLPTDSSGSASSNNAKFFGTIVAAFLNEHYGRRYSLMFFSVIFLIGAALFRPQLTTKSACSMLVVLWLLGYWWHASHHSGLRLGKRTSSSAWSYCRTVPEVCRHQKYVRVLAQLWSGPPYPFVYGVGMGAVAQWLFNFVVTKITPEPVNHIGGEPSSCSETRGRTLEDMDVLFAAVMVEQCAEDVERSLAVEQKGASQLEERANRD</sequence>
<evidence type="ECO:0000313" key="7">
    <source>
        <dbReference type="Proteomes" id="UP000800035"/>
    </source>
</evidence>
<keyword evidence="7" id="KW-1185">Reference proteome</keyword>
<dbReference type="InterPro" id="IPR050360">
    <property type="entry name" value="MFS_Sugar_Transporters"/>
</dbReference>
<proteinExistence type="predicted"/>
<keyword evidence="3 5" id="KW-1133">Transmembrane helix</keyword>
<evidence type="ECO:0000256" key="3">
    <source>
        <dbReference type="ARBA" id="ARBA00022989"/>
    </source>
</evidence>
<dbReference type="PANTHER" id="PTHR48022:SF23">
    <property type="entry name" value="MAJOR FACILITATOR SUPERFAMILY (MFS) PROFILE DOMAIN-CONTAINING PROTEIN"/>
    <property type="match status" value="1"/>
</dbReference>